<comment type="caution">
    <text evidence="2">The sequence shown here is derived from an EMBL/GenBank/DDBJ whole genome shotgun (WGS) entry which is preliminary data.</text>
</comment>
<feature type="region of interest" description="Disordered" evidence="1">
    <location>
        <begin position="1"/>
        <end position="37"/>
    </location>
</feature>
<reference evidence="2" key="1">
    <citation type="submission" date="2020-09" db="EMBL/GenBank/DDBJ databases">
        <title>Genome-Enabled Discovery of Anthraquinone Biosynthesis in Senna tora.</title>
        <authorList>
            <person name="Kang S.-H."/>
            <person name="Pandey R.P."/>
            <person name="Lee C.-M."/>
            <person name="Sim J.-S."/>
            <person name="Jeong J.-T."/>
            <person name="Choi B.-S."/>
            <person name="Jung M."/>
            <person name="Ginzburg D."/>
            <person name="Zhao K."/>
            <person name="Won S.Y."/>
            <person name="Oh T.-J."/>
            <person name="Yu Y."/>
            <person name="Kim N.-H."/>
            <person name="Lee O.R."/>
            <person name="Lee T.-H."/>
            <person name="Bashyal P."/>
            <person name="Kim T.-S."/>
            <person name="Lee W.-H."/>
            <person name="Kawkins C."/>
            <person name="Kim C.-K."/>
            <person name="Kim J.S."/>
            <person name="Ahn B.O."/>
            <person name="Rhee S.Y."/>
            <person name="Sohng J.K."/>
        </authorList>
    </citation>
    <scope>NUCLEOTIDE SEQUENCE</scope>
    <source>
        <tissue evidence="2">Leaf</tissue>
    </source>
</reference>
<accession>A0A834WV46</accession>
<organism evidence="2 3">
    <name type="scientific">Senna tora</name>
    <dbReference type="NCBI Taxonomy" id="362788"/>
    <lineage>
        <taxon>Eukaryota</taxon>
        <taxon>Viridiplantae</taxon>
        <taxon>Streptophyta</taxon>
        <taxon>Embryophyta</taxon>
        <taxon>Tracheophyta</taxon>
        <taxon>Spermatophyta</taxon>
        <taxon>Magnoliopsida</taxon>
        <taxon>eudicotyledons</taxon>
        <taxon>Gunneridae</taxon>
        <taxon>Pentapetalae</taxon>
        <taxon>rosids</taxon>
        <taxon>fabids</taxon>
        <taxon>Fabales</taxon>
        <taxon>Fabaceae</taxon>
        <taxon>Caesalpinioideae</taxon>
        <taxon>Cassia clade</taxon>
        <taxon>Senna</taxon>
    </lineage>
</organism>
<protein>
    <submittedName>
        <fullName evidence="2">Uncharacterized protein</fullName>
    </submittedName>
</protein>
<evidence type="ECO:0000256" key="1">
    <source>
        <dbReference type="SAM" id="MobiDB-lite"/>
    </source>
</evidence>
<evidence type="ECO:0000313" key="3">
    <source>
        <dbReference type="Proteomes" id="UP000634136"/>
    </source>
</evidence>
<keyword evidence="3" id="KW-1185">Reference proteome</keyword>
<name>A0A834WV46_9FABA</name>
<proteinExistence type="predicted"/>
<gene>
    <name evidence="2" type="ORF">G2W53_015250</name>
</gene>
<sequence length="37" mass="4103">MLDSIELNDIKHLGSTKPEADSTDQKQNEKEDVSSSL</sequence>
<dbReference type="AlphaFoldDB" id="A0A834WV46"/>
<dbReference type="EMBL" id="JAAIUW010000005">
    <property type="protein sequence ID" value="KAF7832917.1"/>
    <property type="molecule type" value="Genomic_DNA"/>
</dbReference>
<feature type="compositionally biased region" description="Basic and acidic residues" evidence="1">
    <location>
        <begin position="8"/>
        <end position="37"/>
    </location>
</feature>
<dbReference type="Proteomes" id="UP000634136">
    <property type="component" value="Unassembled WGS sequence"/>
</dbReference>
<evidence type="ECO:0000313" key="2">
    <source>
        <dbReference type="EMBL" id="KAF7832917.1"/>
    </source>
</evidence>